<proteinExistence type="predicted"/>
<evidence type="ECO:0000256" key="1">
    <source>
        <dbReference type="SAM" id="SignalP"/>
    </source>
</evidence>
<accession>A0A8D6ZM74</accession>
<sequence>MFGGVVPAQVLRHPSRLQALPILLLVPVGVEAVPQRIDQLVGLRPVERPPEPALPEGIERDHRVTKPADGVHHRDRAVLHGVQLVQPAGLEPRWHEQDVRPCGDPVRHLHREPHPRPHLVVVLPVELAQHLLQVGPSGAQHHQLRVLPDDPRHRTRNEVDALLVIQPADESDEGDVLADREAELLLQRRLALWFPGLQSLNGIVSVAIGLQVKIQLRVPVHCVDPVDDSSELPVVLVYDLMESPPTFGCCELPCVATADGDHAVSSLEAGSEDVEVVTSHRLIQLEEVHVLIGQVDMEEVLNGTTPLDKTHR</sequence>
<dbReference type="AlphaFoldDB" id="A0A8D6ZM74"/>
<gene>
    <name evidence="2" type="ORF">GSMUA_85740.1</name>
</gene>
<reference evidence="2" key="1">
    <citation type="submission" date="2021-03" db="EMBL/GenBank/DDBJ databases">
        <authorList>
            <consortium name="Genoscope - CEA"/>
            <person name="William W."/>
        </authorList>
    </citation>
    <scope>NUCLEOTIDE SEQUENCE</scope>
    <source>
        <strain evidence="2">Doubled-haploid Pahang</strain>
    </source>
</reference>
<name>A0A8D6ZM74_MUSAM</name>
<feature type="signal peptide" evidence="1">
    <location>
        <begin position="1"/>
        <end position="32"/>
    </location>
</feature>
<organism evidence="2">
    <name type="scientific">Musa acuminata subsp. malaccensis</name>
    <name type="common">Wild banana</name>
    <name type="synonym">Musa malaccensis</name>
    <dbReference type="NCBI Taxonomy" id="214687"/>
    <lineage>
        <taxon>Eukaryota</taxon>
        <taxon>Viridiplantae</taxon>
        <taxon>Streptophyta</taxon>
        <taxon>Embryophyta</taxon>
        <taxon>Tracheophyta</taxon>
        <taxon>Spermatophyta</taxon>
        <taxon>Magnoliopsida</taxon>
        <taxon>Liliopsida</taxon>
        <taxon>Zingiberales</taxon>
        <taxon>Musaceae</taxon>
        <taxon>Musa</taxon>
    </lineage>
</organism>
<protein>
    <submittedName>
        <fullName evidence="2">(wild Malaysian banana) hypothetical protein</fullName>
    </submittedName>
</protein>
<keyword evidence="1" id="KW-0732">Signal</keyword>
<evidence type="ECO:0000313" key="2">
    <source>
        <dbReference type="EMBL" id="CAG1832654.1"/>
    </source>
</evidence>
<feature type="chain" id="PRO_5034019513" evidence="1">
    <location>
        <begin position="33"/>
        <end position="312"/>
    </location>
</feature>
<dbReference type="EMBL" id="HG996472">
    <property type="protein sequence ID" value="CAG1832654.1"/>
    <property type="molecule type" value="Genomic_DNA"/>
</dbReference>